<comment type="caution">
    <text evidence="8">The sequence shown here is derived from an EMBL/GenBank/DDBJ whole genome shotgun (WGS) entry which is preliminary data.</text>
</comment>
<proteinExistence type="inferred from homology"/>
<dbReference type="AlphaFoldDB" id="A0A0G0GZG3"/>
<dbReference type="Proteomes" id="UP000033876">
    <property type="component" value="Unassembled WGS sequence"/>
</dbReference>
<dbReference type="GO" id="GO:0006508">
    <property type="term" value="P:proteolysis"/>
    <property type="evidence" value="ECO:0007669"/>
    <property type="project" value="UniProtKB-KW"/>
</dbReference>
<comment type="similarity">
    <text evidence="1 5">Belongs to the peptidase S41A family.</text>
</comment>
<dbReference type="InterPro" id="IPR036034">
    <property type="entry name" value="PDZ_sf"/>
</dbReference>
<dbReference type="CDD" id="cd06782">
    <property type="entry name" value="cpPDZ_CPP-like"/>
    <property type="match status" value="1"/>
</dbReference>
<evidence type="ECO:0000256" key="4">
    <source>
        <dbReference type="ARBA" id="ARBA00022825"/>
    </source>
</evidence>
<evidence type="ECO:0000259" key="7">
    <source>
        <dbReference type="PROSITE" id="PS50106"/>
    </source>
</evidence>
<evidence type="ECO:0000256" key="3">
    <source>
        <dbReference type="ARBA" id="ARBA00022801"/>
    </source>
</evidence>
<dbReference type="InterPro" id="IPR005151">
    <property type="entry name" value="Tail-specific_protease"/>
</dbReference>
<gene>
    <name evidence="8" type="ORF">US50_C0015G0014</name>
</gene>
<dbReference type="PATRIC" id="fig|1618742.3.peg.331"/>
<name>A0A0G0GZG3_9BACT</name>
<evidence type="ECO:0000256" key="1">
    <source>
        <dbReference type="ARBA" id="ARBA00009179"/>
    </source>
</evidence>
<dbReference type="InterPro" id="IPR001478">
    <property type="entry name" value="PDZ"/>
</dbReference>
<dbReference type="SMART" id="SM00228">
    <property type="entry name" value="PDZ"/>
    <property type="match status" value="1"/>
</dbReference>
<dbReference type="PANTHER" id="PTHR32060:SF30">
    <property type="entry name" value="CARBOXY-TERMINAL PROCESSING PROTEASE CTPA"/>
    <property type="match status" value="1"/>
</dbReference>
<keyword evidence="2 5" id="KW-0645">Protease</keyword>
<dbReference type="Pfam" id="PF17820">
    <property type="entry name" value="PDZ_6"/>
    <property type="match status" value="1"/>
</dbReference>
<dbReference type="FunFam" id="2.30.42.10:FF:000063">
    <property type="entry name" value="Peptidase, S41 family"/>
    <property type="match status" value="1"/>
</dbReference>
<keyword evidence="6" id="KW-1133">Transmembrane helix</keyword>
<dbReference type="EMBL" id="LBTF01000015">
    <property type="protein sequence ID" value="KKQ35422.1"/>
    <property type="molecule type" value="Genomic_DNA"/>
</dbReference>
<dbReference type="Gene3D" id="2.30.42.10">
    <property type="match status" value="1"/>
</dbReference>
<keyword evidence="6" id="KW-0472">Membrane</keyword>
<dbReference type="GO" id="GO:0007165">
    <property type="term" value="P:signal transduction"/>
    <property type="evidence" value="ECO:0007669"/>
    <property type="project" value="TreeGrafter"/>
</dbReference>
<dbReference type="SUPFAM" id="SSF50156">
    <property type="entry name" value="PDZ domain-like"/>
    <property type="match status" value="1"/>
</dbReference>
<dbReference type="GO" id="GO:0030288">
    <property type="term" value="C:outer membrane-bounded periplasmic space"/>
    <property type="evidence" value="ECO:0007669"/>
    <property type="project" value="TreeGrafter"/>
</dbReference>
<sequence>MQKIIKKITYAFFALVIFAGFFLLGVFVGVAKQPEISKINNVSNKEIPTAIASSENIDFDPFWKAWNIINEKYPNVKPISGQDKVWGAISGLAGSLNDPYTVFFPPQENKLFKESINGEFGGVGMEVGMKDKILTVIAPLKDTPAFRAGIKSGDKIIKIDDKSTADMSVDKAVSLIRGETGTKVTLTVIRDEESEPLEISIIREIIKIPTLETEKRSDGIFVIKLYNFSINSPSLFRKALKEFALSKSTKMILDMRGNPGGFLEASIDIASWFLPIGKSVVIEDFGDKLPEKIHRSKGYDIFNKNFKLIVLVDGGSASASEILAGALKDHGVGLLVGEKTFGKGSVQELIDITPDTALKITIAKWLTPGGTSISEQGLKPDIEVKITKEDIDAKRDPQMDKAIEILK</sequence>
<accession>A0A0G0GZG3</accession>
<dbReference type="Pfam" id="PF03572">
    <property type="entry name" value="Peptidase_S41"/>
    <property type="match status" value="1"/>
</dbReference>
<keyword evidence="4 5" id="KW-0720">Serine protease</keyword>
<dbReference type="GO" id="GO:0004175">
    <property type="term" value="F:endopeptidase activity"/>
    <property type="evidence" value="ECO:0007669"/>
    <property type="project" value="TreeGrafter"/>
</dbReference>
<feature type="domain" description="PDZ" evidence="7">
    <location>
        <begin position="108"/>
        <end position="177"/>
    </location>
</feature>
<dbReference type="Gene3D" id="3.90.226.10">
    <property type="entry name" value="2-enoyl-CoA Hydratase, Chain A, domain 1"/>
    <property type="match status" value="1"/>
</dbReference>
<feature type="transmembrane region" description="Helical" evidence="6">
    <location>
        <begin position="12"/>
        <end position="31"/>
    </location>
</feature>
<dbReference type="CDD" id="cd07560">
    <property type="entry name" value="Peptidase_S41_CPP"/>
    <property type="match status" value="1"/>
</dbReference>
<evidence type="ECO:0000313" key="9">
    <source>
        <dbReference type="Proteomes" id="UP000033876"/>
    </source>
</evidence>
<dbReference type="GO" id="GO:0008236">
    <property type="term" value="F:serine-type peptidase activity"/>
    <property type="evidence" value="ECO:0007669"/>
    <property type="project" value="UniProtKB-KW"/>
</dbReference>
<keyword evidence="6" id="KW-0812">Transmembrane</keyword>
<dbReference type="PANTHER" id="PTHR32060">
    <property type="entry name" value="TAIL-SPECIFIC PROTEASE"/>
    <property type="match status" value="1"/>
</dbReference>
<dbReference type="SUPFAM" id="SSF52096">
    <property type="entry name" value="ClpP/crotonase"/>
    <property type="match status" value="1"/>
</dbReference>
<dbReference type="Gene3D" id="3.30.750.44">
    <property type="match status" value="1"/>
</dbReference>
<reference evidence="8 9" key="1">
    <citation type="journal article" date="2015" name="Nature">
        <title>rRNA introns, odd ribosomes, and small enigmatic genomes across a large radiation of phyla.</title>
        <authorList>
            <person name="Brown C.T."/>
            <person name="Hug L.A."/>
            <person name="Thomas B.C."/>
            <person name="Sharon I."/>
            <person name="Castelle C.J."/>
            <person name="Singh A."/>
            <person name="Wilkins M.J."/>
            <person name="Williams K.H."/>
            <person name="Banfield J.F."/>
        </authorList>
    </citation>
    <scope>NUCLEOTIDE SEQUENCE [LARGE SCALE GENOMIC DNA]</scope>
</reference>
<evidence type="ECO:0000313" key="8">
    <source>
        <dbReference type="EMBL" id="KKQ35422.1"/>
    </source>
</evidence>
<dbReference type="InterPro" id="IPR029045">
    <property type="entry name" value="ClpP/crotonase-like_dom_sf"/>
</dbReference>
<organism evidence="8 9">
    <name type="scientific">Candidatus Nomurabacteria bacterium GW2011_GWB1_37_5</name>
    <dbReference type="NCBI Taxonomy" id="1618742"/>
    <lineage>
        <taxon>Bacteria</taxon>
        <taxon>Candidatus Nomuraibacteriota</taxon>
    </lineage>
</organism>
<evidence type="ECO:0000256" key="2">
    <source>
        <dbReference type="ARBA" id="ARBA00022670"/>
    </source>
</evidence>
<dbReference type="InterPro" id="IPR004447">
    <property type="entry name" value="Peptidase_S41A"/>
</dbReference>
<dbReference type="PROSITE" id="PS50106">
    <property type="entry name" value="PDZ"/>
    <property type="match status" value="1"/>
</dbReference>
<dbReference type="NCBIfam" id="TIGR00225">
    <property type="entry name" value="prc"/>
    <property type="match status" value="1"/>
</dbReference>
<protein>
    <submittedName>
        <fullName evidence="8">Carboxy-terminal-processing protease</fullName>
    </submittedName>
</protein>
<dbReference type="InterPro" id="IPR041489">
    <property type="entry name" value="PDZ_6"/>
</dbReference>
<evidence type="ECO:0000256" key="5">
    <source>
        <dbReference type="RuleBase" id="RU004404"/>
    </source>
</evidence>
<dbReference type="SMART" id="SM00245">
    <property type="entry name" value="TSPc"/>
    <property type="match status" value="1"/>
</dbReference>
<evidence type="ECO:0000256" key="6">
    <source>
        <dbReference type="SAM" id="Phobius"/>
    </source>
</evidence>
<keyword evidence="3 5" id="KW-0378">Hydrolase</keyword>